<reference evidence="1 2" key="1">
    <citation type="submission" date="2011-11" db="EMBL/GenBank/DDBJ databases">
        <authorList>
            <person name="Hannick L."/>
            <person name="Karamycheva S."/>
            <person name="Lorenzi H."/>
            <person name="Caler E."/>
        </authorList>
    </citation>
    <scope>NUCLEOTIDE SEQUENCE [LARGE SCALE GENOMIC DNA]</scope>
    <source>
        <strain evidence="1 2">P19</strain>
    </source>
</reference>
<dbReference type="RefSeq" id="XP_008857312.1">
    <property type="nucleotide sequence ID" value="XM_008859090.1"/>
</dbReference>
<gene>
    <name evidence="1" type="ORF">ENU1_092840</name>
</gene>
<accession>K2GYM0</accession>
<sequence length="94" mass="11148">DRKNERTNAAIKKMIEWGRGLELINTEEIKKLVSEYKDFDYEEKEEKGKTIKETKSDITYEINIIRRINKITKIGKVINGEWIEVSSRTKTENK</sequence>
<dbReference type="EMBL" id="JH926730">
    <property type="protein sequence ID" value="EKE40353.1"/>
    <property type="molecule type" value="Genomic_DNA"/>
</dbReference>
<feature type="non-terminal residue" evidence="1">
    <location>
        <position position="1"/>
    </location>
</feature>
<dbReference type="AlphaFoldDB" id="K2GYM0"/>
<feature type="non-terminal residue" evidence="1">
    <location>
        <position position="94"/>
    </location>
</feature>
<dbReference type="OrthoDB" id="425923at2759"/>
<protein>
    <submittedName>
        <fullName evidence="1">AIG1 family protein</fullName>
    </submittedName>
</protein>
<dbReference type="GeneID" id="20073488"/>
<evidence type="ECO:0000313" key="1">
    <source>
        <dbReference type="EMBL" id="EKE40353.1"/>
    </source>
</evidence>
<name>K2GYM0_ENTNP</name>
<evidence type="ECO:0000313" key="2">
    <source>
        <dbReference type="Proteomes" id="UP000006769"/>
    </source>
</evidence>
<dbReference type="Proteomes" id="UP000006769">
    <property type="component" value="Unassembled WGS sequence"/>
</dbReference>
<organism evidence="1 2">
    <name type="scientific">Entamoeba nuttalli (strain P19)</name>
    <name type="common">Amoeba</name>
    <dbReference type="NCBI Taxonomy" id="1076696"/>
    <lineage>
        <taxon>Eukaryota</taxon>
        <taxon>Amoebozoa</taxon>
        <taxon>Evosea</taxon>
        <taxon>Archamoebae</taxon>
        <taxon>Mastigamoebida</taxon>
        <taxon>Entamoebidae</taxon>
        <taxon>Entamoeba</taxon>
    </lineage>
</organism>
<dbReference type="VEuPathDB" id="AmoebaDB:ENU1_092840"/>
<proteinExistence type="predicted"/>
<dbReference type="OMA" id="KNERTNA"/>